<keyword evidence="1" id="KW-0805">Transcription regulation</keyword>
<keyword evidence="3" id="KW-0804">Transcription</keyword>
<dbReference type="InterPro" id="IPR010982">
    <property type="entry name" value="Lambda_DNA-bd_dom_sf"/>
</dbReference>
<gene>
    <name evidence="6" type="ORF">DN730_13230</name>
</gene>
<dbReference type="InterPro" id="IPR015927">
    <property type="entry name" value="Peptidase_S24_S26A/B/C"/>
</dbReference>
<feature type="domain" description="Peptidase S24/S26A/S26B/S26C" evidence="4">
    <location>
        <begin position="87"/>
        <end position="208"/>
    </location>
</feature>
<dbReference type="Pfam" id="PF07022">
    <property type="entry name" value="Phage_CI_repr"/>
    <property type="match status" value="1"/>
</dbReference>
<dbReference type="InterPro" id="IPR039418">
    <property type="entry name" value="LexA-like"/>
</dbReference>
<evidence type="ECO:0000313" key="7">
    <source>
        <dbReference type="Proteomes" id="UP000254326"/>
    </source>
</evidence>
<evidence type="ECO:0000259" key="4">
    <source>
        <dbReference type="Pfam" id="PF00717"/>
    </source>
</evidence>
<evidence type="ECO:0000256" key="3">
    <source>
        <dbReference type="ARBA" id="ARBA00023163"/>
    </source>
</evidence>
<proteinExistence type="predicted"/>
<protein>
    <submittedName>
        <fullName evidence="6">Uncharacterized protein</fullName>
    </submittedName>
</protein>
<dbReference type="PANTHER" id="PTHR40661:SF3">
    <property type="entry name" value="FELS-1 PROPHAGE TRANSCRIPTIONAL REGULATOR"/>
    <property type="match status" value="1"/>
</dbReference>
<dbReference type="PANTHER" id="PTHR40661">
    <property type="match status" value="1"/>
</dbReference>
<evidence type="ECO:0000256" key="2">
    <source>
        <dbReference type="ARBA" id="ARBA00023125"/>
    </source>
</evidence>
<accession>A0A370U7G7</accession>
<dbReference type="GO" id="GO:0003677">
    <property type="term" value="F:DNA binding"/>
    <property type="evidence" value="ECO:0007669"/>
    <property type="project" value="UniProtKB-KW"/>
</dbReference>
<dbReference type="RefSeq" id="WP_115468621.1">
    <property type="nucleotide sequence ID" value="NZ_QKRA01000006.1"/>
</dbReference>
<dbReference type="EMBL" id="QKRA01000006">
    <property type="protein sequence ID" value="RDL43703.1"/>
    <property type="molecule type" value="Genomic_DNA"/>
</dbReference>
<name>A0A370U7G7_9GAMM</name>
<feature type="domain" description="Bacteriophage CI repressor N-terminal" evidence="5">
    <location>
        <begin position="6"/>
        <end position="69"/>
    </location>
</feature>
<dbReference type="CDD" id="cd06529">
    <property type="entry name" value="S24_LexA-like"/>
    <property type="match status" value="1"/>
</dbReference>
<comment type="caution">
    <text evidence="6">The sequence shown here is derived from an EMBL/GenBank/DDBJ whole genome shotgun (WGS) entry which is preliminary data.</text>
</comment>
<organism evidence="6 7">
    <name type="scientific">Marinomonas piezotolerans</name>
    <dbReference type="NCBI Taxonomy" id="2213058"/>
    <lineage>
        <taxon>Bacteria</taxon>
        <taxon>Pseudomonadati</taxon>
        <taxon>Pseudomonadota</taxon>
        <taxon>Gammaproteobacteria</taxon>
        <taxon>Oceanospirillales</taxon>
        <taxon>Oceanospirillaceae</taxon>
        <taxon>Marinomonas</taxon>
    </lineage>
</organism>
<dbReference type="Proteomes" id="UP000254326">
    <property type="component" value="Unassembled WGS sequence"/>
</dbReference>
<dbReference type="Gene3D" id="1.10.260.40">
    <property type="entry name" value="lambda repressor-like DNA-binding domains"/>
    <property type="match status" value="1"/>
</dbReference>
<keyword evidence="7" id="KW-1185">Reference proteome</keyword>
<dbReference type="Pfam" id="PF00717">
    <property type="entry name" value="Peptidase_S24"/>
    <property type="match status" value="1"/>
</dbReference>
<dbReference type="InterPro" id="IPR010744">
    <property type="entry name" value="Phage_CI_N"/>
</dbReference>
<dbReference type="SUPFAM" id="SSF51306">
    <property type="entry name" value="LexA/Signal peptidase"/>
    <property type="match status" value="1"/>
</dbReference>
<evidence type="ECO:0000256" key="1">
    <source>
        <dbReference type="ARBA" id="ARBA00023015"/>
    </source>
</evidence>
<dbReference type="OrthoDB" id="5959816at2"/>
<dbReference type="Gene3D" id="2.10.109.10">
    <property type="entry name" value="Umud Fragment, subunit A"/>
    <property type="match status" value="1"/>
</dbReference>
<evidence type="ECO:0000313" key="6">
    <source>
        <dbReference type="EMBL" id="RDL43703.1"/>
    </source>
</evidence>
<reference evidence="6 7" key="1">
    <citation type="submission" date="2018-06" db="EMBL/GenBank/DDBJ databases">
        <title>Marinomonas sp. YLB-05 draft genome sequence.</title>
        <authorList>
            <person name="Yu L."/>
            <person name="Tang X."/>
        </authorList>
    </citation>
    <scope>NUCLEOTIDE SEQUENCE [LARGE SCALE GENOMIC DNA]</scope>
    <source>
        <strain evidence="6 7">YLB-05</strain>
    </source>
</reference>
<evidence type="ECO:0000259" key="5">
    <source>
        <dbReference type="Pfam" id="PF07022"/>
    </source>
</evidence>
<dbReference type="InterPro" id="IPR036286">
    <property type="entry name" value="LexA/Signal_pep-like_sf"/>
</dbReference>
<dbReference type="GO" id="GO:0045892">
    <property type="term" value="P:negative regulation of DNA-templated transcription"/>
    <property type="evidence" value="ECO:0007669"/>
    <property type="project" value="InterPro"/>
</dbReference>
<sequence length="220" mass="24404">MNNSIDVIDRLKEIHGADHYKHLAEILGVSKSGVQNWKDRNVIPYKEVCTTALEKGISLQWLLTGKGDKMESGSNAQQFTVPHYAIQASAGGGSLVEAEKIEQHLTLSRDWLAREGISSTDLIGIYAQGDSMEPTIHDGDSLLIDRTKNIIGSDGGIYVINYEGELFVKRVQKLLDGKIAVTSDNKNHMSIEISKHDLDRLTIIGRVVWFGRKVGRSYVN</sequence>
<dbReference type="AlphaFoldDB" id="A0A370U7G7"/>
<keyword evidence="2" id="KW-0238">DNA-binding</keyword>